<dbReference type="SMART" id="SM00271">
    <property type="entry name" value="DnaJ"/>
    <property type="match status" value="1"/>
</dbReference>
<feature type="region of interest" description="Disordered" evidence="1">
    <location>
        <begin position="71"/>
        <end position="101"/>
    </location>
</feature>
<evidence type="ECO:0000259" key="2">
    <source>
        <dbReference type="PROSITE" id="PS50076"/>
    </source>
</evidence>
<evidence type="ECO:0000256" key="1">
    <source>
        <dbReference type="SAM" id="MobiDB-lite"/>
    </source>
</evidence>
<dbReference type="InterPro" id="IPR036869">
    <property type="entry name" value="J_dom_sf"/>
</dbReference>
<dbReference type="Gene3D" id="1.10.287.110">
    <property type="entry name" value="DnaJ domain"/>
    <property type="match status" value="1"/>
</dbReference>
<sequence length="230" mass="26276">MIAFSFQIEPHVILDVSTDATLQEIRDAYRRQAKKHHPDAGGADWAFRIVSQAYEILSTARLELASRTVNEAESQFRSPRPETNEHQPEPAGDPNRPLDPKRRVGVEKLWVRYEPDPLSLFQDTTGDEHSLSCSLNFKWPDPSFAREPIESAEAEQVLTQLVGVFEAMCSKTTVDTSRIRINDDSFTGWLGYSTAEKAVEAYRLLHGMLTNYGFVIQKWDRDLLVPRVWK</sequence>
<dbReference type="PRINTS" id="PR00625">
    <property type="entry name" value="JDOMAIN"/>
</dbReference>
<feature type="domain" description="J" evidence="2">
    <location>
        <begin position="9"/>
        <end position="74"/>
    </location>
</feature>
<evidence type="ECO:0000313" key="3">
    <source>
        <dbReference type="EMBL" id="XBH08208.1"/>
    </source>
</evidence>
<reference evidence="3" key="1">
    <citation type="submission" date="2024-05" db="EMBL/GenBank/DDBJ databases">
        <title>Planctomycetes of the genus Singulisphaera possess chitinolytic capabilities.</title>
        <authorList>
            <person name="Ivanova A."/>
        </authorList>
    </citation>
    <scope>NUCLEOTIDE SEQUENCE</scope>
    <source>
        <strain evidence="3">Ch08T</strain>
    </source>
</reference>
<dbReference type="RefSeq" id="WP_406701043.1">
    <property type="nucleotide sequence ID" value="NZ_CP155447.1"/>
</dbReference>
<dbReference type="SUPFAM" id="SSF46565">
    <property type="entry name" value="Chaperone J-domain"/>
    <property type="match status" value="1"/>
</dbReference>
<dbReference type="EMBL" id="CP155447">
    <property type="protein sequence ID" value="XBH08208.1"/>
    <property type="molecule type" value="Genomic_DNA"/>
</dbReference>
<dbReference type="PROSITE" id="PS50076">
    <property type="entry name" value="DNAJ_2"/>
    <property type="match status" value="1"/>
</dbReference>
<dbReference type="AlphaFoldDB" id="A0AAU7CT48"/>
<organism evidence="3">
    <name type="scientific">Singulisphaera sp. Ch08</name>
    <dbReference type="NCBI Taxonomy" id="3120278"/>
    <lineage>
        <taxon>Bacteria</taxon>
        <taxon>Pseudomonadati</taxon>
        <taxon>Planctomycetota</taxon>
        <taxon>Planctomycetia</taxon>
        <taxon>Isosphaerales</taxon>
        <taxon>Isosphaeraceae</taxon>
        <taxon>Singulisphaera</taxon>
    </lineage>
</organism>
<dbReference type="InterPro" id="IPR001623">
    <property type="entry name" value="DnaJ_domain"/>
</dbReference>
<accession>A0AAU7CT48</accession>
<protein>
    <submittedName>
        <fullName evidence="3">J domain-containing protein</fullName>
    </submittedName>
</protein>
<dbReference type="CDD" id="cd06257">
    <property type="entry name" value="DnaJ"/>
    <property type="match status" value="1"/>
</dbReference>
<proteinExistence type="predicted"/>
<feature type="compositionally biased region" description="Basic and acidic residues" evidence="1">
    <location>
        <begin position="79"/>
        <end position="88"/>
    </location>
</feature>
<dbReference type="Pfam" id="PF00226">
    <property type="entry name" value="DnaJ"/>
    <property type="match status" value="1"/>
</dbReference>
<name>A0AAU7CT48_9BACT</name>
<gene>
    <name evidence="3" type="ORF">V5E97_19850</name>
</gene>